<gene>
    <name evidence="2" type="ORF">NCTC7915_00190</name>
</gene>
<dbReference type="Gene3D" id="3.30.160.660">
    <property type="match status" value="1"/>
</dbReference>
<dbReference type="Pfam" id="PF02624">
    <property type="entry name" value="YcaO"/>
    <property type="match status" value="1"/>
</dbReference>
<dbReference type="Proteomes" id="UP000254118">
    <property type="component" value="Unassembled WGS sequence"/>
</dbReference>
<evidence type="ECO:0000313" key="2">
    <source>
        <dbReference type="EMBL" id="STD04074.1"/>
    </source>
</evidence>
<sequence>MTNPNPWPLDSLVDEHTGIIRRVRTVLRPDRAPTAYTSMTAEVSDARRLGEWPADRVSLGTTFGDPQGAWIAAVAEACERYCGNHLPPNGDTLRRGTATELHNDGLTITTPDSLPRHAPWQHQRPNFEYTPLTDTTPTLWTRCHIDHPDHPGRGTAGEIWAPASLVYLNWRLRRYRDLPRTHHLNYAGIATGQGFSDACDRALFEIMERDALELWWHLGYPAHGIDPDTIPGLHEAMSGTDLEYHVVAMPHDYAPAFAALVYDPQTGLYAAGFSAKSDPAEAARKSVLEAVHTWIYTLGTQHADGWVFQAVQAGLMASGLYLPHRLDARYLDDAGPHQQHVRDLGAHVQIWQDPRTHHLAQRFTNPALGTIPLTDIPPVSPAQLRQRLANDGHTVIVRDLTTPDVAPTGLAVARVLVPDMIPNTPAAFTYYGMPRFTTEAHRHGLPTPIPETLNLIPAPHM</sequence>
<evidence type="ECO:0000259" key="1">
    <source>
        <dbReference type="PROSITE" id="PS51664"/>
    </source>
</evidence>
<dbReference type="PROSITE" id="PS51664">
    <property type="entry name" value="YCAO"/>
    <property type="match status" value="1"/>
</dbReference>
<proteinExistence type="predicted"/>
<dbReference type="PANTHER" id="PTHR37809:SF1">
    <property type="entry name" value="RIBOSOMAL PROTEIN S12 METHYLTHIOTRANSFERASE ACCESSORY FACTOR YCAO"/>
    <property type="match status" value="1"/>
</dbReference>
<dbReference type="RefSeq" id="WP_115029197.1">
    <property type="nucleotide sequence ID" value="NZ_UFYA01000001.1"/>
</dbReference>
<name>A0AA46GZL7_9MICO</name>
<dbReference type="PANTHER" id="PTHR37809">
    <property type="entry name" value="RIBOSOMAL PROTEIN S12 METHYLTHIOTRANSFERASE ACCESSORY FACTOR YCAO"/>
    <property type="match status" value="1"/>
</dbReference>
<evidence type="ECO:0000313" key="3">
    <source>
        <dbReference type="Proteomes" id="UP000254118"/>
    </source>
</evidence>
<organism evidence="2 3">
    <name type="scientific">Dermatophilus congolensis</name>
    <dbReference type="NCBI Taxonomy" id="1863"/>
    <lineage>
        <taxon>Bacteria</taxon>
        <taxon>Bacillati</taxon>
        <taxon>Actinomycetota</taxon>
        <taxon>Actinomycetes</taxon>
        <taxon>Micrococcales</taxon>
        <taxon>Dermatophilaceae</taxon>
        <taxon>Dermatophilus</taxon>
    </lineage>
</organism>
<accession>A0AA46GZL7</accession>
<dbReference type="AlphaFoldDB" id="A0AA46GZL7"/>
<comment type="caution">
    <text evidence="2">The sequence shown here is derived from an EMBL/GenBank/DDBJ whole genome shotgun (WGS) entry which is preliminary data.</text>
</comment>
<dbReference type="Gene3D" id="3.30.40.250">
    <property type="match status" value="1"/>
</dbReference>
<dbReference type="Gene3D" id="3.30.1330.230">
    <property type="match status" value="1"/>
</dbReference>
<reference evidence="2 3" key="1">
    <citation type="submission" date="2018-06" db="EMBL/GenBank/DDBJ databases">
        <authorList>
            <consortium name="Pathogen Informatics"/>
            <person name="Doyle S."/>
        </authorList>
    </citation>
    <scope>NUCLEOTIDE SEQUENCE [LARGE SCALE GENOMIC DNA]</scope>
    <source>
        <strain evidence="2 3">NCTC7915</strain>
    </source>
</reference>
<dbReference type="InterPro" id="IPR003776">
    <property type="entry name" value="YcaO-like_dom"/>
</dbReference>
<feature type="domain" description="YcaO" evidence="1">
    <location>
        <begin position="60"/>
        <end position="461"/>
    </location>
</feature>
<dbReference type="EMBL" id="UFYA01000001">
    <property type="protein sequence ID" value="STD04074.1"/>
    <property type="molecule type" value="Genomic_DNA"/>
</dbReference>
<protein>
    <submittedName>
        <fullName evidence="2">Bacteriocin biosynthesis docking scaffold, SagD family</fullName>
    </submittedName>
</protein>